<accession>A0A3N2BBE1</accession>
<dbReference type="Pfam" id="PF00933">
    <property type="entry name" value="Glyco_hydro_3"/>
    <property type="match status" value="1"/>
</dbReference>
<comment type="caution">
    <text evidence="9">The sequence shown here is derived from an EMBL/GenBank/DDBJ whole genome shotgun (WGS) entry which is preliminary data.</text>
</comment>
<dbReference type="Pfam" id="PF01915">
    <property type="entry name" value="Glyco_hydro_3_C"/>
    <property type="match status" value="1"/>
</dbReference>
<dbReference type="PANTHER" id="PTHR42715:SF10">
    <property type="entry name" value="BETA-GLUCOSIDASE"/>
    <property type="match status" value="1"/>
</dbReference>
<proteinExistence type="inferred from homology"/>
<dbReference type="GO" id="GO:0008422">
    <property type="term" value="F:beta-glucosidase activity"/>
    <property type="evidence" value="ECO:0007669"/>
    <property type="project" value="UniProtKB-ARBA"/>
</dbReference>
<dbReference type="InterPro" id="IPR001764">
    <property type="entry name" value="Glyco_hydro_3_N"/>
</dbReference>
<dbReference type="InterPro" id="IPR036962">
    <property type="entry name" value="Glyco_hydro_3_N_sf"/>
</dbReference>
<dbReference type="AlphaFoldDB" id="A0A3N2BBE1"/>
<dbReference type="InterPro" id="IPR017853">
    <property type="entry name" value="GH"/>
</dbReference>
<keyword evidence="10" id="KW-1185">Reference proteome</keyword>
<dbReference type="PRINTS" id="PR00133">
    <property type="entry name" value="GLHYDRLASE3"/>
</dbReference>
<keyword evidence="2 6" id="KW-0378">Hydrolase</keyword>
<organism evidence="9 10">
    <name type="scientific">Bogoriella caseilytica</name>
    <dbReference type="NCBI Taxonomy" id="56055"/>
    <lineage>
        <taxon>Bacteria</taxon>
        <taxon>Bacillati</taxon>
        <taxon>Actinomycetota</taxon>
        <taxon>Actinomycetes</taxon>
        <taxon>Micrococcales</taxon>
        <taxon>Bogoriellaceae</taxon>
        <taxon>Bogoriella</taxon>
    </lineage>
</organism>
<dbReference type="Gene3D" id="3.40.50.1700">
    <property type="entry name" value="Glycoside hydrolase family 3 C-terminal domain"/>
    <property type="match status" value="1"/>
</dbReference>
<dbReference type="Pfam" id="PF14310">
    <property type="entry name" value="Fn3-like"/>
    <property type="match status" value="1"/>
</dbReference>
<dbReference type="InterPro" id="IPR002772">
    <property type="entry name" value="Glyco_hydro_3_C"/>
</dbReference>
<reference evidence="9 10" key="1">
    <citation type="submission" date="2018-11" db="EMBL/GenBank/DDBJ databases">
        <title>Sequencing the genomes of 1000 actinobacteria strains.</title>
        <authorList>
            <person name="Klenk H.-P."/>
        </authorList>
    </citation>
    <scope>NUCLEOTIDE SEQUENCE [LARGE SCALE GENOMIC DNA]</scope>
    <source>
        <strain evidence="9 10">DSM 11294</strain>
    </source>
</reference>
<dbReference type="InterPro" id="IPR019800">
    <property type="entry name" value="Glyco_hydro_3_AS"/>
</dbReference>
<dbReference type="SUPFAM" id="SSF52279">
    <property type="entry name" value="Beta-D-glucan exohydrolase, C-terminal domain"/>
    <property type="match status" value="1"/>
</dbReference>
<evidence type="ECO:0000313" key="10">
    <source>
        <dbReference type="Proteomes" id="UP000280668"/>
    </source>
</evidence>
<name>A0A3N2BBE1_9MICO</name>
<feature type="compositionally biased region" description="Polar residues" evidence="7">
    <location>
        <begin position="1"/>
        <end position="16"/>
    </location>
</feature>
<gene>
    <name evidence="9" type="ORF">EDD31_0920</name>
</gene>
<dbReference type="PROSITE" id="PS00775">
    <property type="entry name" value="GLYCOSYL_HYDROL_F3"/>
    <property type="match status" value="1"/>
</dbReference>
<feature type="domain" description="Fibronectin type III-like" evidence="8">
    <location>
        <begin position="607"/>
        <end position="677"/>
    </location>
</feature>
<dbReference type="InterPro" id="IPR026891">
    <property type="entry name" value="Fn3-like"/>
</dbReference>
<dbReference type="FunFam" id="2.60.40.10:FF:000495">
    <property type="entry name" value="Periplasmic beta-glucosidase"/>
    <property type="match status" value="1"/>
</dbReference>
<evidence type="ECO:0000256" key="1">
    <source>
        <dbReference type="ARBA" id="ARBA00005336"/>
    </source>
</evidence>
<dbReference type="SMART" id="SM01217">
    <property type="entry name" value="Fn3_like"/>
    <property type="match status" value="1"/>
</dbReference>
<dbReference type="InterPro" id="IPR050288">
    <property type="entry name" value="Cellulose_deg_GH3"/>
</dbReference>
<dbReference type="SUPFAM" id="SSF51445">
    <property type="entry name" value="(Trans)glycosidases"/>
    <property type="match status" value="1"/>
</dbReference>
<dbReference type="OrthoDB" id="3187562at2"/>
<dbReference type="PANTHER" id="PTHR42715">
    <property type="entry name" value="BETA-GLUCOSIDASE"/>
    <property type="match status" value="1"/>
</dbReference>
<protein>
    <recommendedName>
        <fullName evidence="5">Exo-alpha-(1-&gt;6)-L-arabinopyranosidase</fullName>
    </recommendedName>
</protein>
<keyword evidence="3" id="KW-0119">Carbohydrate metabolism</keyword>
<dbReference type="Gene3D" id="3.20.20.300">
    <property type="entry name" value="Glycoside hydrolase, family 3, N-terminal domain"/>
    <property type="match status" value="1"/>
</dbReference>
<dbReference type="GO" id="GO:0005975">
    <property type="term" value="P:carbohydrate metabolic process"/>
    <property type="evidence" value="ECO:0007669"/>
    <property type="project" value="InterPro"/>
</dbReference>
<evidence type="ECO:0000256" key="6">
    <source>
        <dbReference type="RuleBase" id="RU361161"/>
    </source>
</evidence>
<comment type="function">
    <text evidence="4">Catalyzes the hydrolysis of a non-reducing terminal alpha-L-arabinopyranosidic linkage in ginsenoside Rb2 (alpha-L-arabinopyranosyl-(1-&gt;6)-alpha-D-glucopyranosyl) to release alpha-D-glucopyranosyl (Rd). It is not able to hydrolyze alpha-L-arabinofuranosyl-(1-&gt;6)-alpha-D-glucopyranosyl (Rc).</text>
</comment>
<comment type="similarity">
    <text evidence="1 6">Belongs to the glycosyl hydrolase 3 family.</text>
</comment>
<evidence type="ECO:0000256" key="5">
    <source>
        <dbReference type="ARBA" id="ARBA00074219"/>
    </source>
</evidence>
<evidence type="ECO:0000256" key="7">
    <source>
        <dbReference type="SAM" id="MobiDB-lite"/>
    </source>
</evidence>
<dbReference type="EMBL" id="RKHK01000001">
    <property type="protein sequence ID" value="ROR72565.1"/>
    <property type="molecule type" value="Genomic_DNA"/>
</dbReference>
<dbReference type="RefSeq" id="WP_123303112.1">
    <property type="nucleotide sequence ID" value="NZ_RKHK01000001.1"/>
</dbReference>
<evidence type="ECO:0000256" key="4">
    <source>
        <dbReference type="ARBA" id="ARBA00058905"/>
    </source>
</evidence>
<dbReference type="Proteomes" id="UP000280668">
    <property type="component" value="Unassembled WGS sequence"/>
</dbReference>
<dbReference type="InterPro" id="IPR036881">
    <property type="entry name" value="Glyco_hydro_3_C_sf"/>
</dbReference>
<keyword evidence="6" id="KW-0326">Glycosidase</keyword>
<dbReference type="Gene3D" id="2.60.40.10">
    <property type="entry name" value="Immunoglobulins"/>
    <property type="match status" value="1"/>
</dbReference>
<evidence type="ECO:0000259" key="8">
    <source>
        <dbReference type="SMART" id="SM01217"/>
    </source>
</evidence>
<evidence type="ECO:0000313" key="9">
    <source>
        <dbReference type="EMBL" id="ROR72565.1"/>
    </source>
</evidence>
<dbReference type="InterPro" id="IPR013783">
    <property type="entry name" value="Ig-like_fold"/>
</dbReference>
<evidence type="ECO:0000256" key="2">
    <source>
        <dbReference type="ARBA" id="ARBA00022801"/>
    </source>
</evidence>
<feature type="region of interest" description="Disordered" evidence="7">
    <location>
        <begin position="1"/>
        <end position="21"/>
    </location>
</feature>
<sequence length="769" mass="82427">MTSTPVPTTSEATQPEAQRFDPATVLAELTLEEKISLLDGEDFWRTTAVERLGVPQIMVADGPHGLRAQIDDGDNLGILEATKAVAFPIAAATASSWDTGLLRRIGEALAEESLALGVSVLLGPGVNMKRSPLCGRNFEYFSEDPHLAGELASAFVEGVQSRGVGTSLKHFAANNQEADRLTVSAEVDERTLREIYFPAFEAVVTRHQPWTVMCSYNRINGVHASQDPWLLTTVLREEWGFDGLVVSDWGAVVDRDRAVAAGLDLEMPSSGGSGAAAVRGALEAGTLTEAEIDVAAKRVLELVARSAHPSYTGDFDEAAHHALAREAAAESLVLLKNDRGALPLAPEGGPVAVIGEFARSPRFGGGGSSQVTPTRLDDAWSALQERLAGRELDFAPGFALSDDVDETELAVLREEAVQAAQGAATSLVFLGLPDAYESEGYDRDHMDLPAQQIALLEAVAKVSEQVIVVLTNGSPVEIASWQGHADAVLEAWLPGQAGGPALVDVLTGAVNPSGKLAETSPLLLEHNPAQGNFPGDGEVVRYGEGVLIGYRWYDSRALPVAYPFGHGLSYTSFAYSDVQVTVLDDGVEPSVRVRFTVTNTGERAGKEIAQVYVRDEDSSVFRPERELKSFAKLALEPGESKTAEIDLDARAFSYWHPRLRRWIAERGTFTLDVGPSSREIALSASVDLEGELVVLPLDPDSPASQWLAHPQAGPQLAEVIAGTRLETMLTRPESARMIAAIPIRRLSRFPGTPVTEEWLERVSAAVAGN</sequence>
<evidence type="ECO:0000256" key="3">
    <source>
        <dbReference type="ARBA" id="ARBA00023277"/>
    </source>
</evidence>